<dbReference type="InterPro" id="IPR011330">
    <property type="entry name" value="Glyco_hydro/deAcase_b/a-brl"/>
</dbReference>
<evidence type="ECO:0000256" key="1">
    <source>
        <dbReference type="SAM" id="SignalP"/>
    </source>
</evidence>
<feature type="signal peptide" evidence="1">
    <location>
        <begin position="1"/>
        <end position="27"/>
    </location>
</feature>
<dbReference type="Proteomes" id="UP000293296">
    <property type="component" value="Chromosome"/>
</dbReference>
<keyword evidence="1" id="KW-0732">Signal</keyword>
<sequence>MPRIGHHILGGVLACLLLFALAAAAPAQGLSDATRGVPLPGKGPRAYVNLIIDDLPNLDLWGQLADDADAFGMKTTLALNTAKATPADYAAMAARVAKGHEIANHTRDHVPVAPSGVIKLRFFSPQAKSAYAAVDSQAKVLRLIVDDNPKPLAELDLAENGRHPTLRQLTDALNNVRGVAAELGDPYYANIQSRFLAERDKTDIFFKNGFAPLFVDIPAHARYEIQGADEDIAAGLPGYAVKAMVYPFLVSDAASRQVTSELGLTCGRVGTAGNAALGAPGGYDLYRIYAVKPRDAFGTDPASPQFAAKVASFLKKIKEVGGVLCLYSHGPDEFTNEQWKALLPLLAADKEIAYVTLGELGDFVRKTGVLRDGKYYLPQGK</sequence>
<dbReference type="OrthoDB" id="5444547at2"/>
<dbReference type="SUPFAM" id="SSF88713">
    <property type="entry name" value="Glycoside hydrolase/deacetylase"/>
    <property type="match status" value="1"/>
</dbReference>
<dbReference type="EMBL" id="CP026538">
    <property type="protein sequence ID" value="QAZ68698.1"/>
    <property type="molecule type" value="Genomic_DNA"/>
</dbReference>
<evidence type="ECO:0000313" key="3">
    <source>
        <dbReference type="Proteomes" id="UP000293296"/>
    </source>
</evidence>
<evidence type="ECO:0000313" key="2">
    <source>
        <dbReference type="EMBL" id="QAZ68698.1"/>
    </source>
</evidence>
<organism evidence="2 3">
    <name type="scientific">Solidesulfovibrio carbinolicus</name>
    <dbReference type="NCBI Taxonomy" id="296842"/>
    <lineage>
        <taxon>Bacteria</taxon>
        <taxon>Pseudomonadati</taxon>
        <taxon>Thermodesulfobacteriota</taxon>
        <taxon>Desulfovibrionia</taxon>
        <taxon>Desulfovibrionales</taxon>
        <taxon>Desulfovibrionaceae</taxon>
        <taxon>Solidesulfovibrio</taxon>
    </lineage>
</organism>
<keyword evidence="3" id="KW-1185">Reference proteome</keyword>
<accession>A0A4P6HTD0</accession>
<dbReference type="Gene3D" id="3.20.20.370">
    <property type="entry name" value="Glycoside hydrolase/deacetylase"/>
    <property type="match status" value="1"/>
</dbReference>
<dbReference type="RefSeq" id="WP_129354398.1">
    <property type="nucleotide sequence ID" value="NZ_CP026538.1"/>
</dbReference>
<dbReference type="AlphaFoldDB" id="A0A4P6HTD0"/>
<reference evidence="2 3" key="1">
    <citation type="submission" date="2018-02" db="EMBL/GenBank/DDBJ databases">
        <title>Genome sequence of Desulfovibrio carbinolicus DSM 3852.</title>
        <authorList>
            <person name="Wilbanks E."/>
            <person name="Skennerton C.T."/>
            <person name="Orphan V.J."/>
        </authorList>
    </citation>
    <scope>NUCLEOTIDE SEQUENCE [LARGE SCALE GENOMIC DNA]</scope>
    <source>
        <strain evidence="2 3">DSM 3852</strain>
    </source>
</reference>
<protein>
    <submittedName>
        <fullName evidence="2">Chitin deacetylase</fullName>
    </submittedName>
</protein>
<gene>
    <name evidence="2" type="ORF">C3Y92_16250</name>
</gene>
<proteinExistence type="predicted"/>
<dbReference type="PROSITE" id="PS51257">
    <property type="entry name" value="PROKAR_LIPOPROTEIN"/>
    <property type="match status" value="1"/>
</dbReference>
<dbReference type="GO" id="GO:0005975">
    <property type="term" value="P:carbohydrate metabolic process"/>
    <property type="evidence" value="ECO:0007669"/>
    <property type="project" value="InterPro"/>
</dbReference>
<feature type="chain" id="PRO_5020431824" evidence="1">
    <location>
        <begin position="28"/>
        <end position="381"/>
    </location>
</feature>
<name>A0A4P6HTD0_9BACT</name>
<dbReference type="KEGG" id="dcb:C3Y92_16250"/>